<sequence>MMKLNIIIKKNNNESGAIAVMTAFFIIFVLIGVAALAIDIGKLTTTRNELQNIADAVALAGTAELGRQHLEKMNPIDEFEIHDVAMQIAASNFISGKPLGMFGENWEQYIEILIGYWDEKHGFTLEKVSNIVGQKNSVKARLNLKEAAHGQLKFVFSNYTKDIRADATAALTGAINIGEGVATPVGISAYWYNHTWPGNFCDQPIKFYPANDPEACAGWNTFDLNPASANQLRGIFEGMLDGTYTSPELNLGDGLEFIGGNIANAFCHNNHPDLEDLWEANRDEDGNWFTIVAVYDWHDCSNPNTLIPIIGFSGAIIHSVDCNNHEIVATVLCNEHHYSRGGGANYGLLGSIPNLVE</sequence>
<accession>A0A1G6C804</accession>
<dbReference type="InterPro" id="IPR028087">
    <property type="entry name" value="Tad_N"/>
</dbReference>
<dbReference type="Pfam" id="PF13400">
    <property type="entry name" value="Tad"/>
    <property type="match status" value="1"/>
</dbReference>
<feature type="transmembrane region" description="Helical" evidence="1">
    <location>
        <begin position="16"/>
        <end position="38"/>
    </location>
</feature>
<evidence type="ECO:0000256" key="1">
    <source>
        <dbReference type="SAM" id="Phobius"/>
    </source>
</evidence>
<dbReference type="RefSeq" id="WP_139162947.1">
    <property type="nucleotide sequence ID" value="NZ_FMXO01000007.1"/>
</dbReference>
<keyword evidence="1" id="KW-0812">Transmembrane</keyword>
<evidence type="ECO:0000259" key="2">
    <source>
        <dbReference type="Pfam" id="PF13400"/>
    </source>
</evidence>
<organism evidence="3 4">
    <name type="scientific">Desulfonatronum thiosulfatophilum</name>
    <dbReference type="NCBI Taxonomy" id="617002"/>
    <lineage>
        <taxon>Bacteria</taxon>
        <taxon>Pseudomonadati</taxon>
        <taxon>Thermodesulfobacteriota</taxon>
        <taxon>Desulfovibrionia</taxon>
        <taxon>Desulfovibrionales</taxon>
        <taxon>Desulfonatronaceae</taxon>
        <taxon>Desulfonatronum</taxon>
    </lineage>
</organism>
<reference evidence="3 4" key="1">
    <citation type="submission" date="2016-10" db="EMBL/GenBank/DDBJ databases">
        <authorList>
            <person name="de Groot N.N."/>
        </authorList>
    </citation>
    <scope>NUCLEOTIDE SEQUENCE [LARGE SCALE GENOMIC DNA]</scope>
    <source>
        <strain evidence="3 4">ASO4-2</strain>
    </source>
</reference>
<name>A0A1G6C804_9BACT</name>
<dbReference type="STRING" id="617002.SAMN05660653_01388"/>
<keyword evidence="4" id="KW-1185">Reference proteome</keyword>
<evidence type="ECO:0000313" key="4">
    <source>
        <dbReference type="Proteomes" id="UP000198771"/>
    </source>
</evidence>
<dbReference type="OrthoDB" id="5429614at2"/>
<dbReference type="AlphaFoldDB" id="A0A1G6C804"/>
<feature type="domain" description="Putative Flp pilus-assembly TadG-like N-terminal" evidence="2">
    <location>
        <begin position="16"/>
        <end position="61"/>
    </location>
</feature>
<dbReference type="Proteomes" id="UP000198771">
    <property type="component" value="Unassembled WGS sequence"/>
</dbReference>
<protein>
    <submittedName>
        <fullName evidence="3">Putative Flp pilus-assembly TadE/G-like</fullName>
    </submittedName>
</protein>
<proteinExistence type="predicted"/>
<keyword evidence="1" id="KW-1133">Transmembrane helix</keyword>
<gene>
    <name evidence="3" type="ORF">SAMN05660653_01388</name>
</gene>
<dbReference type="EMBL" id="FMXO01000007">
    <property type="protein sequence ID" value="SDB29026.1"/>
    <property type="molecule type" value="Genomic_DNA"/>
</dbReference>
<keyword evidence="1" id="KW-0472">Membrane</keyword>
<evidence type="ECO:0000313" key="3">
    <source>
        <dbReference type="EMBL" id="SDB29026.1"/>
    </source>
</evidence>